<reference evidence="4" key="1">
    <citation type="journal article" date="2003" name="J. Bacteriol.">
        <title>Slr2013 is a novel protein regulating functional assembly of photosystem II in Synechocystis sp. strain PCC 6803.</title>
        <authorList>
            <person name="Kufryk G.I."/>
            <person name="Vermaas W.F."/>
        </authorList>
    </citation>
    <scope>NUCLEOTIDE SEQUENCE</scope>
</reference>
<evidence type="ECO:0000256" key="2">
    <source>
        <dbReference type="SAM" id="Phobius"/>
    </source>
</evidence>
<dbReference type="Proteomes" id="UP000675920">
    <property type="component" value="Unplaced"/>
</dbReference>
<accession>A0A8B6X800</accession>
<keyword evidence="2" id="KW-0812">Transmembrane</keyword>
<dbReference type="PANTHER" id="PTHR34351">
    <property type="entry name" value="SLR1927 PROTEIN-RELATED"/>
    <property type="match status" value="1"/>
</dbReference>
<keyword evidence="2" id="KW-1133">Transmembrane helix</keyword>
<protein>
    <submittedName>
        <fullName evidence="4">DUF58 domain-containing protein</fullName>
    </submittedName>
</protein>
<keyword evidence="3" id="KW-1185">Reference proteome</keyword>
<evidence type="ECO:0000313" key="3">
    <source>
        <dbReference type="Proteomes" id="UP000675920"/>
    </source>
</evidence>
<organism evidence="3 4">
    <name type="scientific">Derxia gummosa DSM 723</name>
    <dbReference type="NCBI Taxonomy" id="1121388"/>
    <lineage>
        <taxon>Bacteria</taxon>
        <taxon>Pseudomonadati</taxon>
        <taxon>Pseudomonadota</taxon>
        <taxon>Betaproteobacteria</taxon>
        <taxon>Burkholderiales</taxon>
        <taxon>Alcaligenaceae</taxon>
        <taxon>Derxia</taxon>
    </lineage>
</organism>
<dbReference type="AlphaFoldDB" id="A0A8B6X800"/>
<feature type="transmembrane region" description="Helical" evidence="2">
    <location>
        <begin position="51"/>
        <end position="69"/>
    </location>
</feature>
<dbReference type="PANTHER" id="PTHR34351:SF1">
    <property type="entry name" value="SLR1927 PROTEIN"/>
    <property type="match status" value="1"/>
</dbReference>
<evidence type="ECO:0000313" key="4">
    <source>
        <dbReference type="RefSeq" id="WP_051377797.1"/>
    </source>
</evidence>
<evidence type="ECO:0000256" key="1">
    <source>
        <dbReference type="SAM" id="MobiDB-lite"/>
    </source>
</evidence>
<keyword evidence="2" id="KW-0472">Membrane</keyword>
<proteinExistence type="predicted"/>
<feature type="region of interest" description="Disordered" evidence="1">
    <location>
        <begin position="1"/>
        <end position="20"/>
    </location>
</feature>
<reference evidence="4" key="2">
    <citation type="submission" date="2025-08" db="UniProtKB">
        <authorList>
            <consortium name="RefSeq"/>
        </authorList>
    </citation>
    <scope>IDENTIFICATION</scope>
</reference>
<name>A0A8B6X800_9BURK</name>
<sequence>MATDSDARPPDTPPSPAPGGLRARWHAFFERPAEAELLLGHRRIYTLPTRAGLAFAALLCALLLLAVNYELSLGHALVFILGSAAWVSLHQGFANLSGLKLGGARAEPVFAGELAAFEFTLTDTRRRARHAISILGADGGMRTRVPAGGSSVAIIQARATRRGWLDAPRATLETGFPFGLWRIWSLWQPAARCLVYPAPEAPALPLPGVEDAEGDQPVGGPGQEAFAHLRAYQPGDSPRRIAWRAFARSDGQQLSARQFEGSTGGELWFDAASLPGALGVEGRLSRLTAWVIEADALGLAYGLRLGTEALPPASGPAQRDACLRALALHGLGETGGADKAGA</sequence>
<dbReference type="RefSeq" id="WP_051377797.1">
    <property type="nucleotide sequence ID" value="NZ_AXWS01000007.1"/>
</dbReference>